<keyword evidence="2" id="KW-0238">DNA-binding</keyword>
<dbReference type="EMBL" id="CP011232">
    <property type="protein sequence ID" value="AKI97681.1"/>
    <property type="molecule type" value="Genomic_DNA"/>
</dbReference>
<evidence type="ECO:0000256" key="2">
    <source>
        <dbReference type="ARBA" id="ARBA00023125"/>
    </source>
</evidence>
<dbReference type="InterPro" id="IPR010982">
    <property type="entry name" value="Lambda_DNA-bd_dom_sf"/>
</dbReference>
<dbReference type="GO" id="GO:0003700">
    <property type="term" value="F:DNA-binding transcription factor activity"/>
    <property type="evidence" value="ECO:0007669"/>
    <property type="project" value="TreeGrafter"/>
</dbReference>
<feature type="domain" description="HTH cro/C1-type" evidence="5">
    <location>
        <begin position="2"/>
        <end position="50"/>
    </location>
</feature>
<dbReference type="CDD" id="cd06267">
    <property type="entry name" value="PBP1_LacI_sugar_binding-like"/>
    <property type="match status" value="1"/>
</dbReference>
<evidence type="ECO:0000256" key="1">
    <source>
        <dbReference type="ARBA" id="ARBA00023015"/>
    </source>
</evidence>
<feature type="domain" description="HTH lacI-type" evidence="4">
    <location>
        <begin position="6"/>
        <end position="60"/>
    </location>
</feature>
<dbReference type="RefSeq" id="WP_047754816.1">
    <property type="nucleotide sequence ID" value="NZ_CAJUHA010000017.1"/>
</dbReference>
<dbReference type="Pfam" id="PF00356">
    <property type="entry name" value="LacI"/>
    <property type="match status" value="1"/>
</dbReference>
<dbReference type="InterPro" id="IPR046335">
    <property type="entry name" value="LacI/GalR-like_sensor"/>
</dbReference>
<dbReference type="InterPro" id="IPR028082">
    <property type="entry name" value="Peripla_BP_I"/>
</dbReference>
<organism evidence="6 7">
    <name type="scientific">Kosmotoga pacifica</name>
    <dbReference type="NCBI Taxonomy" id="1330330"/>
    <lineage>
        <taxon>Bacteria</taxon>
        <taxon>Thermotogati</taxon>
        <taxon>Thermotogota</taxon>
        <taxon>Thermotogae</taxon>
        <taxon>Kosmotogales</taxon>
        <taxon>Kosmotogaceae</taxon>
        <taxon>Kosmotoga</taxon>
    </lineage>
</organism>
<accession>A0A0G2ZC69</accession>
<dbReference type="PROSITE" id="PS50943">
    <property type="entry name" value="HTH_CROC1"/>
    <property type="match status" value="1"/>
</dbReference>
<keyword evidence="7" id="KW-1185">Reference proteome</keyword>
<dbReference type="PROSITE" id="PS50932">
    <property type="entry name" value="HTH_LACI_2"/>
    <property type="match status" value="1"/>
</dbReference>
<name>A0A0G2ZC69_9BACT</name>
<dbReference type="GO" id="GO:0000976">
    <property type="term" value="F:transcription cis-regulatory region binding"/>
    <property type="evidence" value="ECO:0007669"/>
    <property type="project" value="TreeGrafter"/>
</dbReference>
<reference evidence="6 7" key="1">
    <citation type="submission" date="2015-04" db="EMBL/GenBank/DDBJ databases">
        <title>Complete Genome Sequence of Kosmotoga pacifica SLHLJ1.</title>
        <authorList>
            <person name="Jiang L.J."/>
            <person name="Shao Z.Z."/>
            <person name="Jebbar M."/>
        </authorList>
    </citation>
    <scope>NUCLEOTIDE SEQUENCE [LARGE SCALE GENOMIC DNA]</scope>
    <source>
        <strain evidence="6 7">SLHLJ1</strain>
    </source>
</reference>
<dbReference type="PANTHER" id="PTHR30146">
    <property type="entry name" value="LACI-RELATED TRANSCRIPTIONAL REPRESSOR"/>
    <property type="match status" value="1"/>
</dbReference>
<dbReference type="PANTHER" id="PTHR30146:SF120">
    <property type="entry name" value="ALANINE RACEMASE"/>
    <property type="match status" value="1"/>
</dbReference>
<dbReference type="CDD" id="cd01392">
    <property type="entry name" value="HTH_LacI"/>
    <property type="match status" value="1"/>
</dbReference>
<evidence type="ECO:0000256" key="3">
    <source>
        <dbReference type="ARBA" id="ARBA00023163"/>
    </source>
</evidence>
<evidence type="ECO:0000259" key="5">
    <source>
        <dbReference type="PROSITE" id="PS50943"/>
    </source>
</evidence>
<dbReference type="InterPro" id="IPR001387">
    <property type="entry name" value="Cro/C1-type_HTH"/>
</dbReference>
<evidence type="ECO:0000313" key="6">
    <source>
        <dbReference type="EMBL" id="AKI97681.1"/>
    </source>
</evidence>
<keyword evidence="1" id="KW-0805">Transcription regulation</keyword>
<gene>
    <name evidence="6" type="ORF">IX53_07480</name>
</gene>
<keyword evidence="3" id="KW-0804">Transcription</keyword>
<dbReference type="OrthoDB" id="47944at2"/>
<dbReference type="SMART" id="SM00354">
    <property type="entry name" value="HTH_LACI"/>
    <property type="match status" value="1"/>
</dbReference>
<dbReference type="Gene3D" id="3.40.50.2300">
    <property type="match status" value="2"/>
</dbReference>
<evidence type="ECO:0000313" key="7">
    <source>
        <dbReference type="Proteomes" id="UP000035159"/>
    </source>
</evidence>
<dbReference type="STRING" id="1330330.IX53_07480"/>
<dbReference type="Proteomes" id="UP000035159">
    <property type="component" value="Chromosome"/>
</dbReference>
<dbReference type="SUPFAM" id="SSF47413">
    <property type="entry name" value="lambda repressor-like DNA-binding domains"/>
    <property type="match status" value="1"/>
</dbReference>
<dbReference type="SUPFAM" id="SSF53822">
    <property type="entry name" value="Periplasmic binding protein-like I"/>
    <property type="match status" value="1"/>
</dbReference>
<sequence length="336" mass="37731">MKKKKVTIEMIAKEAGVSKMTVSRAINNPEKLKKSTLIKILNSMKKYEYKPRFVARILAGSRSNTFGFIVKSNEDFIIPPFYGECVRGASNWFKKQNYRSMIFNMSDEQSSSLFLDYINSGLIDGLILFEGTHEQSLLEALKSNNIPVVLVGEDPGEMYDFYSVSSDNYNGARTAVEYLISKGSREICYITGTGTKPSVADRLKGYTDVMRENNLNPVYVSTENTLRGGMKAVDQLIEKHPAFDALFCFSDLIAIGALRGLRKRGFDIPRDVRVVGFDNIHISEYVFPSLTTVSQDMSLMGEIAAKTLLQVMNEINPNPSEKHIKLPTRLIVRESA</sequence>
<evidence type="ECO:0000259" key="4">
    <source>
        <dbReference type="PROSITE" id="PS50932"/>
    </source>
</evidence>
<protein>
    <submittedName>
        <fullName evidence="6">Uncharacterized protein</fullName>
    </submittedName>
</protein>
<dbReference type="AlphaFoldDB" id="A0A0G2ZC69"/>
<dbReference type="Gene3D" id="1.10.260.40">
    <property type="entry name" value="lambda repressor-like DNA-binding domains"/>
    <property type="match status" value="1"/>
</dbReference>
<dbReference type="Pfam" id="PF13377">
    <property type="entry name" value="Peripla_BP_3"/>
    <property type="match status" value="1"/>
</dbReference>
<dbReference type="KEGG" id="kpf:IX53_07480"/>
<dbReference type="PATRIC" id="fig|1330330.3.peg.1514"/>
<proteinExistence type="predicted"/>
<dbReference type="InterPro" id="IPR000843">
    <property type="entry name" value="HTH_LacI"/>
</dbReference>